<dbReference type="PANTHER" id="PTHR11461">
    <property type="entry name" value="SERINE PROTEASE INHIBITOR, SERPIN"/>
    <property type="match status" value="1"/>
</dbReference>
<evidence type="ECO:0000313" key="10">
    <source>
        <dbReference type="EMBL" id="KFM58368.1"/>
    </source>
</evidence>
<dbReference type="GO" id="GO:0005615">
    <property type="term" value="C:extracellular space"/>
    <property type="evidence" value="ECO:0007669"/>
    <property type="project" value="InterPro"/>
</dbReference>
<name>A0A087SZS9_STEMI</name>
<evidence type="ECO:0000256" key="2">
    <source>
        <dbReference type="ARBA" id="ARBA00009500"/>
    </source>
</evidence>
<dbReference type="CDD" id="cd19577">
    <property type="entry name" value="serpinJ_IRS-2-like"/>
    <property type="match status" value="1"/>
</dbReference>
<dbReference type="InterPro" id="IPR023795">
    <property type="entry name" value="Serpin_CS"/>
</dbReference>
<keyword evidence="3" id="KW-0964">Secreted</keyword>
<dbReference type="AlphaFoldDB" id="A0A087SZS9"/>
<keyword evidence="4" id="KW-0646">Protease inhibitor</keyword>
<dbReference type="STRING" id="407821.A0A087SZS9"/>
<reference evidence="10 11" key="1">
    <citation type="submission" date="2013-11" db="EMBL/GenBank/DDBJ databases">
        <title>Genome sequencing of Stegodyphus mimosarum.</title>
        <authorList>
            <person name="Bechsgaard J."/>
        </authorList>
    </citation>
    <scope>NUCLEOTIDE SEQUENCE [LARGE SCALE GENOMIC DNA]</scope>
</reference>
<evidence type="ECO:0000256" key="1">
    <source>
        <dbReference type="ARBA" id="ARBA00004613"/>
    </source>
</evidence>
<accession>A0A087SZS9</accession>
<dbReference type="Gene3D" id="3.30.497.10">
    <property type="entry name" value="Antithrombin, subunit I, domain 2"/>
    <property type="match status" value="1"/>
</dbReference>
<dbReference type="SMART" id="SM00093">
    <property type="entry name" value="SERPIN"/>
    <property type="match status" value="1"/>
</dbReference>
<dbReference type="EMBL" id="KK112715">
    <property type="protein sequence ID" value="KFM58368.1"/>
    <property type="molecule type" value="Genomic_DNA"/>
</dbReference>
<comment type="similarity">
    <text evidence="2 8">Belongs to the serpin family.</text>
</comment>
<evidence type="ECO:0000256" key="8">
    <source>
        <dbReference type="RuleBase" id="RU000411"/>
    </source>
</evidence>
<sequence length="386" mass="43850">MDVFNESHVSSMTPNVAFAQANNHLAINLHRQLAREGGNVFFSPFSLSIALAMLYWGTRNETAQEMRHVLGYDSANITDDSLLSSFNELLSTLDRTSENYVLSYANSLLYQRGFAVKEEYKSVMSEIFRALMVEVDFTRDSENVVKQINEWVKIKTNNMIPQLLKSLDPMTVIVILNAIYFKGAWSKPFDERLTGLQTFYNNGKRYGAKEVEMMYHRQTFFYLEKETFKALKLTYEEGEVAMLVLLPHSRNGLRQLESQLSSTFVQDVESAMYETIVDVALPKFRLEYSKSMKKALQALGMNLVFQNGADLGGMSYSKELKVSDIIHKAVVVVNEEGSEAAAVTAILVTTYSLSFDPTFIVDHPFMFVIYDTKSSHILFMGKVSEL</sequence>
<dbReference type="PROSITE" id="PS00284">
    <property type="entry name" value="SERPIN"/>
    <property type="match status" value="1"/>
</dbReference>
<feature type="domain" description="Serpin" evidence="9">
    <location>
        <begin position="27"/>
        <end position="386"/>
    </location>
</feature>
<organism evidence="10 11">
    <name type="scientific">Stegodyphus mimosarum</name>
    <name type="common">African social velvet spider</name>
    <dbReference type="NCBI Taxonomy" id="407821"/>
    <lineage>
        <taxon>Eukaryota</taxon>
        <taxon>Metazoa</taxon>
        <taxon>Ecdysozoa</taxon>
        <taxon>Arthropoda</taxon>
        <taxon>Chelicerata</taxon>
        <taxon>Arachnida</taxon>
        <taxon>Araneae</taxon>
        <taxon>Araneomorphae</taxon>
        <taxon>Entelegynae</taxon>
        <taxon>Eresoidea</taxon>
        <taxon>Eresidae</taxon>
        <taxon>Stegodyphus</taxon>
    </lineage>
</organism>
<dbReference type="InterPro" id="IPR036186">
    <property type="entry name" value="Serpin_sf"/>
</dbReference>
<evidence type="ECO:0000259" key="9">
    <source>
        <dbReference type="SMART" id="SM00093"/>
    </source>
</evidence>
<gene>
    <name evidence="10" type="ORF">X975_27178</name>
</gene>
<keyword evidence="11" id="KW-1185">Reference proteome</keyword>
<dbReference type="Proteomes" id="UP000054359">
    <property type="component" value="Unassembled WGS sequence"/>
</dbReference>
<dbReference type="InterPro" id="IPR042178">
    <property type="entry name" value="Serpin_sf_1"/>
</dbReference>
<evidence type="ECO:0000256" key="4">
    <source>
        <dbReference type="ARBA" id="ARBA00022690"/>
    </source>
</evidence>
<dbReference type="InterPro" id="IPR023796">
    <property type="entry name" value="Serpin_dom"/>
</dbReference>
<dbReference type="InterPro" id="IPR042185">
    <property type="entry name" value="Serpin_sf_2"/>
</dbReference>
<dbReference type="SUPFAM" id="SSF56574">
    <property type="entry name" value="Serpins"/>
    <property type="match status" value="1"/>
</dbReference>
<keyword evidence="7" id="KW-0325">Glycoprotein</keyword>
<keyword evidence="5" id="KW-0732">Signal</keyword>
<dbReference type="FunFam" id="3.30.497.10:FF:000031">
    <property type="entry name" value="Putative salivary serpin"/>
    <property type="match status" value="1"/>
</dbReference>
<dbReference type="Pfam" id="PF00079">
    <property type="entry name" value="Serpin"/>
    <property type="match status" value="1"/>
</dbReference>
<dbReference type="Gene3D" id="2.30.39.10">
    <property type="entry name" value="Alpha-1-antitrypsin, domain 1"/>
    <property type="match status" value="1"/>
</dbReference>
<dbReference type="PANTHER" id="PTHR11461:SF211">
    <property type="entry name" value="GH10112P-RELATED"/>
    <property type="match status" value="1"/>
</dbReference>
<evidence type="ECO:0000256" key="6">
    <source>
        <dbReference type="ARBA" id="ARBA00022900"/>
    </source>
</evidence>
<comment type="subcellular location">
    <subcellularLocation>
        <location evidence="1">Secreted</location>
    </subcellularLocation>
</comment>
<evidence type="ECO:0000256" key="3">
    <source>
        <dbReference type="ARBA" id="ARBA00022525"/>
    </source>
</evidence>
<protein>
    <submittedName>
        <fullName evidence="10">Neuroserpin</fullName>
    </submittedName>
</protein>
<evidence type="ECO:0000256" key="5">
    <source>
        <dbReference type="ARBA" id="ARBA00022729"/>
    </source>
</evidence>
<feature type="non-terminal residue" evidence="10">
    <location>
        <position position="386"/>
    </location>
</feature>
<evidence type="ECO:0000256" key="7">
    <source>
        <dbReference type="ARBA" id="ARBA00023180"/>
    </source>
</evidence>
<dbReference type="InterPro" id="IPR000215">
    <property type="entry name" value="Serpin_fam"/>
</dbReference>
<evidence type="ECO:0000313" key="11">
    <source>
        <dbReference type="Proteomes" id="UP000054359"/>
    </source>
</evidence>
<proteinExistence type="inferred from homology"/>
<dbReference type="OrthoDB" id="47207at2759"/>
<dbReference type="GO" id="GO:0004867">
    <property type="term" value="F:serine-type endopeptidase inhibitor activity"/>
    <property type="evidence" value="ECO:0007669"/>
    <property type="project" value="UniProtKB-KW"/>
</dbReference>
<dbReference type="OMA" id="RMANALM"/>
<keyword evidence="6" id="KW-0722">Serine protease inhibitor</keyword>